<dbReference type="EMBL" id="JZWS03000011">
    <property type="protein sequence ID" value="MEW9492069.1"/>
    <property type="molecule type" value="Genomic_DNA"/>
</dbReference>
<gene>
    <name evidence="1" type="ORF">TQ35_0007720</name>
</gene>
<evidence type="ECO:0000313" key="1">
    <source>
        <dbReference type="EMBL" id="MEW9492069.1"/>
    </source>
</evidence>
<comment type="caution">
    <text evidence="1">The sequence shown here is derived from an EMBL/GenBank/DDBJ whole genome shotgun (WGS) entry which is preliminary data.</text>
</comment>
<name>A0ACC6TQ96_9CREN</name>
<reference evidence="1" key="1">
    <citation type="submission" date="2024-07" db="EMBL/GenBank/DDBJ databases">
        <title>Metagenome and Metagenome-Assembled Genomes of Archaea from a hot spring from the geothermal field of Los Azufres, Mexico.</title>
        <authorList>
            <person name="Marin-Paredes R."/>
            <person name="Martinez-Romero E."/>
            <person name="Servin-Garciduenas L.E."/>
        </authorList>
    </citation>
    <scope>NUCLEOTIDE SEQUENCE</scope>
    <source>
        <strain evidence="1">AZ1-454</strain>
    </source>
</reference>
<organism evidence="1 2">
    <name type="scientific">Candidatus Aramenus sulfurataquae</name>
    <dbReference type="NCBI Taxonomy" id="1326980"/>
    <lineage>
        <taxon>Archaea</taxon>
        <taxon>Thermoproteota</taxon>
        <taxon>Thermoprotei</taxon>
        <taxon>Sulfolobales</taxon>
        <taxon>Sulfolobaceae</taxon>
        <taxon>Candidatus Aramenus</taxon>
    </lineage>
</organism>
<dbReference type="Proteomes" id="UP000053480">
    <property type="component" value="Unassembled WGS sequence"/>
</dbReference>
<proteinExistence type="predicted"/>
<evidence type="ECO:0000313" key="2">
    <source>
        <dbReference type="Proteomes" id="UP000053480"/>
    </source>
</evidence>
<protein>
    <submittedName>
        <fullName evidence="1">Uncharacterized protein</fullName>
    </submittedName>
</protein>
<sequence>MRAGIESPLKIHAFEDNDGTYVEYYRMLEVMRKWRPRTSGRN</sequence>
<accession>A0ACC6TQ96</accession>